<feature type="domain" description="C2H2-type" evidence="10">
    <location>
        <begin position="333"/>
        <end position="360"/>
    </location>
</feature>
<dbReference type="PROSITE" id="PS00028">
    <property type="entry name" value="ZINC_FINGER_C2H2_1"/>
    <property type="match status" value="1"/>
</dbReference>
<feature type="region of interest" description="Disordered" evidence="8">
    <location>
        <begin position="378"/>
        <end position="414"/>
    </location>
</feature>
<dbReference type="GO" id="GO:0000785">
    <property type="term" value="C:chromatin"/>
    <property type="evidence" value="ECO:0007669"/>
    <property type="project" value="TreeGrafter"/>
</dbReference>
<feature type="compositionally biased region" description="Low complexity" evidence="8">
    <location>
        <begin position="388"/>
        <end position="405"/>
    </location>
</feature>
<evidence type="ECO:0000313" key="11">
    <source>
        <dbReference type="EMBL" id="CCX16304.1"/>
    </source>
</evidence>
<dbReference type="SMART" id="SM00066">
    <property type="entry name" value="GAL4"/>
    <property type="match status" value="1"/>
</dbReference>
<dbReference type="GO" id="GO:0005634">
    <property type="term" value="C:nucleus"/>
    <property type="evidence" value="ECO:0007669"/>
    <property type="project" value="UniProtKB-SubCell"/>
</dbReference>
<evidence type="ECO:0000259" key="10">
    <source>
        <dbReference type="PROSITE" id="PS50157"/>
    </source>
</evidence>
<protein>
    <submittedName>
        <fullName evidence="11">Similar to Regulatory protein ADR1 acc. no. P07248</fullName>
    </submittedName>
</protein>
<evidence type="ECO:0000256" key="1">
    <source>
        <dbReference type="ARBA" id="ARBA00004123"/>
    </source>
</evidence>
<dbReference type="EMBL" id="HF936373">
    <property type="protein sequence ID" value="CCX16304.1"/>
    <property type="molecule type" value="Genomic_DNA"/>
</dbReference>
<evidence type="ECO:0000256" key="4">
    <source>
        <dbReference type="ARBA" id="ARBA00022771"/>
    </source>
</evidence>
<proteinExistence type="predicted"/>
<dbReference type="PANTHER" id="PTHR40626">
    <property type="entry name" value="MIP31509P"/>
    <property type="match status" value="1"/>
</dbReference>
<dbReference type="PANTHER" id="PTHR40626:SF12">
    <property type="entry name" value="RFEC"/>
    <property type="match status" value="1"/>
</dbReference>
<evidence type="ECO:0000256" key="6">
    <source>
        <dbReference type="ARBA" id="ARBA00023242"/>
    </source>
</evidence>
<dbReference type="InterPro" id="IPR036236">
    <property type="entry name" value="Znf_C2H2_sf"/>
</dbReference>
<dbReference type="InterPro" id="IPR001138">
    <property type="entry name" value="Zn2Cys6_DnaBD"/>
</dbReference>
<feature type="domain" description="Zn(2)-C6 fungal-type" evidence="9">
    <location>
        <begin position="414"/>
        <end position="443"/>
    </location>
</feature>
<keyword evidence="5" id="KW-0862">Zinc</keyword>
<keyword evidence="4 7" id="KW-0863">Zinc-finger</keyword>
<dbReference type="eggNOG" id="KOG1721">
    <property type="taxonomic scope" value="Eukaryota"/>
</dbReference>
<dbReference type="PROSITE" id="PS50157">
    <property type="entry name" value="ZINC_FINGER_C2H2_2"/>
    <property type="match status" value="2"/>
</dbReference>
<dbReference type="GO" id="GO:0008270">
    <property type="term" value="F:zinc ion binding"/>
    <property type="evidence" value="ECO:0007669"/>
    <property type="project" value="UniProtKB-KW"/>
</dbReference>
<keyword evidence="12" id="KW-1185">Reference proteome</keyword>
<dbReference type="STRING" id="1076935.U4LNZ0"/>
<dbReference type="Proteomes" id="UP000018144">
    <property type="component" value="Unassembled WGS sequence"/>
</dbReference>
<dbReference type="GO" id="GO:0000981">
    <property type="term" value="F:DNA-binding transcription factor activity, RNA polymerase II-specific"/>
    <property type="evidence" value="ECO:0007669"/>
    <property type="project" value="InterPro"/>
</dbReference>
<feature type="region of interest" description="Disordered" evidence="8">
    <location>
        <begin position="56"/>
        <end position="91"/>
    </location>
</feature>
<comment type="subcellular location">
    <subcellularLocation>
        <location evidence="1">Nucleus</location>
    </subcellularLocation>
</comment>
<dbReference type="Pfam" id="PF04082">
    <property type="entry name" value="Fungal_trans"/>
    <property type="match status" value="1"/>
</dbReference>
<feature type="compositionally biased region" description="Polar residues" evidence="8">
    <location>
        <begin position="528"/>
        <end position="539"/>
    </location>
</feature>
<evidence type="ECO:0000256" key="2">
    <source>
        <dbReference type="ARBA" id="ARBA00022723"/>
    </source>
</evidence>
<dbReference type="Gene3D" id="3.30.160.60">
    <property type="entry name" value="Classic Zinc Finger"/>
    <property type="match status" value="2"/>
</dbReference>
<evidence type="ECO:0000256" key="5">
    <source>
        <dbReference type="ARBA" id="ARBA00022833"/>
    </source>
</evidence>
<keyword evidence="6" id="KW-0539">Nucleus</keyword>
<feature type="compositionally biased region" description="Low complexity" evidence="8">
    <location>
        <begin position="549"/>
        <end position="566"/>
    </location>
</feature>
<evidence type="ECO:0000256" key="3">
    <source>
        <dbReference type="ARBA" id="ARBA00022737"/>
    </source>
</evidence>
<organism evidence="11 12">
    <name type="scientific">Pyronema omphalodes (strain CBS 100304)</name>
    <name type="common">Pyronema confluens</name>
    <dbReference type="NCBI Taxonomy" id="1076935"/>
    <lineage>
        <taxon>Eukaryota</taxon>
        <taxon>Fungi</taxon>
        <taxon>Dikarya</taxon>
        <taxon>Ascomycota</taxon>
        <taxon>Pezizomycotina</taxon>
        <taxon>Pezizomycetes</taxon>
        <taxon>Pezizales</taxon>
        <taxon>Pyronemataceae</taxon>
        <taxon>Pyronema</taxon>
    </lineage>
</organism>
<evidence type="ECO:0000256" key="7">
    <source>
        <dbReference type="PROSITE-ProRule" id="PRU00042"/>
    </source>
</evidence>
<name>U4LNZ0_PYROM</name>
<keyword evidence="2" id="KW-0479">Metal-binding</keyword>
<dbReference type="SUPFAM" id="SSF57667">
    <property type="entry name" value="beta-beta-alpha zinc fingers"/>
    <property type="match status" value="1"/>
</dbReference>
<feature type="domain" description="C2H2-type" evidence="10">
    <location>
        <begin position="305"/>
        <end position="332"/>
    </location>
</feature>
<dbReference type="OrthoDB" id="9439903at2759"/>
<feature type="region of interest" description="Disordered" evidence="8">
    <location>
        <begin position="184"/>
        <end position="300"/>
    </location>
</feature>
<dbReference type="InterPro" id="IPR007219">
    <property type="entry name" value="XnlR_reg_dom"/>
</dbReference>
<feature type="region of interest" description="Disordered" evidence="8">
    <location>
        <begin position="1"/>
        <end position="24"/>
    </location>
</feature>
<reference evidence="11 12" key="1">
    <citation type="journal article" date="2013" name="PLoS Genet.">
        <title>The genome and development-dependent transcriptomes of Pyronema confluens: a window into fungal evolution.</title>
        <authorList>
            <person name="Traeger S."/>
            <person name="Altegoer F."/>
            <person name="Freitag M."/>
            <person name="Gabaldon T."/>
            <person name="Kempken F."/>
            <person name="Kumar A."/>
            <person name="Marcet-Houben M."/>
            <person name="Poggeler S."/>
            <person name="Stajich J.E."/>
            <person name="Nowrousian M."/>
        </authorList>
    </citation>
    <scope>NUCLEOTIDE SEQUENCE [LARGE SCALE GENOMIC DNA]</scope>
    <source>
        <strain evidence="12">CBS 100304</strain>
        <tissue evidence="11">Vegetative mycelium</tissue>
    </source>
</reference>
<accession>U4LNZ0</accession>
<evidence type="ECO:0000259" key="9">
    <source>
        <dbReference type="PROSITE" id="PS50048"/>
    </source>
</evidence>
<dbReference type="Gene3D" id="4.10.240.10">
    <property type="entry name" value="Zn(2)-C6 fungal-type DNA-binding domain"/>
    <property type="match status" value="1"/>
</dbReference>
<dbReference type="GO" id="GO:0000978">
    <property type="term" value="F:RNA polymerase II cis-regulatory region sequence-specific DNA binding"/>
    <property type="evidence" value="ECO:0007669"/>
    <property type="project" value="InterPro"/>
</dbReference>
<dbReference type="InterPro" id="IPR036864">
    <property type="entry name" value="Zn2-C6_fun-type_DNA-bd_sf"/>
</dbReference>
<evidence type="ECO:0000313" key="12">
    <source>
        <dbReference type="Proteomes" id="UP000018144"/>
    </source>
</evidence>
<dbReference type="InterPro" id="IPR013087">
    <property type="entry name" value="Znf_C2H2_type"/>
</dbReference>
<dbReference type="InterPro" id="IPR051059">
    <property type="entry name" value="VerF-like"/>
</dbReference>
<feature type="region of interest" description="Disordered" evidence="8">
    <location>
        <begin position="525"/>
        <end position="568"/>
    </location>
</feature>
<dbReference type="SUPFAM" id="SSF57701">
    <property type="entry name" value="Zn2/Cys6 DNA-binding domain"/>
    <property type="match status" value="1"/>
</dbReference>
<feature type="compositionally biased region" description="Low complexity" evidence="8">
    <location>
        <begin position="240"/>
        <end position="275"/>
    </location>
</feature>
<dbReference type="GO" id="GO:0006351">
    <property type="term" value="P:DNA-templated transcription"/>
    <property type="evidence" value="ECO:0007669"/>
    <property type="project" value="InterPro"/>
</dbReference>
<dbReference type="CDD" id="cd00067">
    <property type="entry name" value="GAL4"/>
    <property type="match status" value="1"/>
</dbReference>
<sequence>MANRQQVQPLPNEHQRTAHSHSHLAHHLNHQTLAQQTSHHQYEDAFTQRVDPQLQHDSNSLHSVSPPGFRPLPPRSQCTSTTTTTTVDGPTLQSTHLIGPGAINSASPPFAQQYNQQHLHSLPVHRQDQRHYQQQAIPSPAFPLFPTETDYLQAAQQQQHHQQQQHLRAFQQQQQQQQQQRQQLYIQAHHQQRQIQQQQHLQDAAHRSMHAPLRPMPSGPSTQQHLTRLSPESPLLDTTGLLDSSGRLLLPSGGSAVSSPSPEAESSTSASGRARSAPRRNGHGVGYVPGATTNVTPQKDEEGKFPCQNCHKTYLHAKHLKRHMLRHTGDRPYTCGLCNDNFSRSDILKRHFQKCSARRGNPLGVTHLTLTHAQQKLRQAEKEREKQAAAAAAQGASSKAQLSGSESKKASGKSCDGCVKLKVKCNLGQPCSRCNSKDIPCTYTKHHLQSRRDSSTDDNDPYSIYRGDVLDEATGHGKEFRFPPVTHPNAHMAGSAHAQTLPINQNIRLDQQIPASTSIGVLPGLELNQHSPQSQSLFDTTEHGGNATGDGTSSSGPVGTTSTTGSDAVDWQRLLETPFTTDPNQFFSHTQPVLQSGNNDNTIGEGIDSLLFNFPPNQYRPLESSTHTFWSPDHHHDTYSHQLLLQDKCDSLISFIFDHPAVSPLSGRTQPADSNEDLKAWLTPQHLEHFIQLFFHHFEAHFPIIHVPTFDIRSAHIGLLSVLLLIGAVYSPRGITVSQVRRLTDHVFLSMTHRVSAPAAVELEDIQALLLLHVLMTWHGTSSQRHLARTRYSFVLDLAKRINLFRPLTAAELRTEISRPGQKYYRLPVSDLEFSPLGSASFSWSSWISQERRYRCAHVLYLLSTAFLIYFNSPPKLPTSDLDIPLPSDDAPWEATDATTCAAALGCYGDSRARGVNLHGTRMPTQMRFLDALKELLHPHCTPLKSSTNAFSKFILVHALHIQLWLYQAGGSWAKQALWPRYINGKEALGGAFRKWGKCWKEDLGVQYPGIEIEQRKGFGRDGEVYAKLGLLMLGMEDRGAMGYEGDGDDEGARRNMRVTLGLLGRCRGDRREEKGIDIDGSYGVEELCFDMKLLFKPIE</sequence>
<dbReference type="Pfam" id="PF00172">
    <property type="entry name" value="Zn_clus"/>
    <property type="match status" value="1"/>
</dbReference>
<keyword evidence="3" id="KW-0677">Repeat</keyword>
<feature type="compositionally biased region" description="Basic and acidic residues" evidence="8">
    <location>
        <begin position="378"/>
        <end position="387"/>
    </location>
</feature>
<dbReference type="CDD" id="cd12148">
    <property type="entry name" value="fungal_TF_MHR"/>
    <property type="match status" value="1"/>
</dbReference>
<evidence type="ECO:0000256" key="8">
    <source>
        <dbReference type="SAM" id="MobiDB-lite"/>
    </source>
</evidence>
<dbReference type="PROSITE" id="PS50048">
    <property type="entry name" value="ZN2_CY6_FUNGAL_2"/>
    <property type="match status" value="1"/>
</dbReference>
<gene>
    <name evidence="11" type="ORF">PCON_02900</name>
</gene>
<feature type="compositionally biased region" description="Low complexity" evidence="8">
    <location>
        <begin position="184"/>
        <end position="202"/>
    </location>
</feature>
<dbReference type="AlphaFoldDB" id="U4LNZ0"/>